<sequence length="81" mass="9407">MPEYKTPFEKGKLIVEFVVRFPVAGFISVEDIDRLEALLPPRKVVVVPEDAEEVVLVEWSLDRIRGESKVVRGVKTRKRWE</sequence>
<reference evidence="2" key="1">
    <citation type="submission" date="2011-05" db="EMBL/GenBank/DDBJ databases">
        <authorList>
            <person name="Richards S.R."/>
            <person name="Qu J."/>
            <person name="Jiang H."/>
            <person name="Jhangiani S.N."/>
            <person name="Agravi P."/>
            <person name="Goodspeed R."/>
            <person name="Gross S."/>
            <person name="Mandapat C."/>
            <person name="Jackson L."/>
            <person name="Mathew T."/>
            <person name="Pu L."/>
            <person name="Thornton R."/>
            <person name="Saada N."/>
            <person name="Wilczek-Boney K.B."/>
            <person name="Lee S."/>
            <person name="Kovar C."/>
            <person name="Wu Y."/>
            <person name="Scherer S.E."/>
            <person name="Worley K.C."/>
            <person name="Muzny D.M."/>
            <person name="Gibbs R."/>
        </authorList>
    </citation>
    <scope>NUCLEOTIDE SEQUENCE</scope>
    <source>
        <strain evidence="2">Brora</strain>
    </source>
</reference>
<reference evidence="1" key="2">
    <citation type="submission" date="2015-02" db="UniProtKB">
        <authorList>
            <consortium name="EnsemblMetazoa"/>
        </authorList>
    </citation>
    <scope>IDENTIFICATION</scope>
</reference>
<protein>
    <submittedName>
        <fullName evidence="1">Uncharacterized protein</fullName>
    </submittedName>
</protein>
<evidence type="ECO:0000313" key="2">
    <source>
        <dbReference type="Proteomes" id="UP000014500"/>
    </source>
</evidence>
<dbReference type="Proteomes" id="UP000014500">
    <property type="component" value="Unassembled WGS sequence"/>
</dbReference>
<organism evidence="1 2">
    <name type="scientific">Strigamia maritima</name>
    <name type="common">European centipede</name>
    <name type="synonym">Geophilus maritimus</name>
    <dbReference type="NCBI Taxonomy" id="126957"/>
    <lineage>
        <taxon>Eukaryota</taxon>
        <taxon>Metazoa</taxon>
        <taxon>Ecdysozoa</taxon>
        <taxon>Arthropoda</taxon>
        <taxon>Myriapoda</taxon>
        <taxon>Chilopoda</taxon>
        <taxon>Pleurostigmophora</taxon>
        <taxon>Geophilomorpha</taxon>
        <taxon>Linotaeniidae</taxon>
        <taxon>Strigamia</taxon>
    </lineage>
</organism>
<keyword evidence="2" id="KW-1185">Reference proteome</keyword>
<dbReference type="EMBL" id="JH431301">
    <property type="status" value="NOT_ANNOTATED_CDS"/>
    <property type="molecule type" value="Genomic_DNA"/>
</dbReference>
<accession>T1IQA4</accession>
<dbReference type="AlphaFoldDB" id="T1IQA4"/>
<proteinExistence type="predicted"/>
<dbReference type="EnsemblMetazoa" id="SMAR003215-RA">
    <property type="protein sequence ID" value="SMAR003215-PA"/>
    <property type="gene ID" value="SMAR003215"/>
</dbReference>
<dbReference type="HOGENOM" id="CLU_2576891_0_0_1"/>
<evidence type="ECO:0000313" key="1">
    <source>
        <dbReference type="EnsemblMetazoa" id="SMAR003215-PA"/>
    </source>
</evidence>
<name>T1IQA4_STRMM</name>
<dbReference type="STRING" id="126957.T1IQA4"/>